<organism evidence="11 12">
    <name type="scientific">Acromyrmex heyeri</name>
    <dbReference type="NCBI Taxonomy" id="230685"/>
    <lineage>
        <taxon>Eukaryota</taxon>
        <taxon>Metazoa</taxon>
        <taxon>Ecdysozoa</taxon>
        <taxon>Arthropoda</taxon>
        <taxon>Hexapoda</taxon>
        <taxon>Insecta</taxon>
        <taxon>Pterygota</taxon>
        <taxon>Neoptera</taxon>
        <taxon>Endopterygota</taxon>
        <taxon>Hymenoptera</taxon>
        <taxon>Apocrita</taxon>
        <taxon>Aculeata</taxon>
        <taxon>Formicoidea</taxon>
        <taxon>Formicidae</taxon>
        <taxon>Myrmicinae</taxon>
        <taxon>Acromyrmex</taxon>
    </lineage>
</organism>
<feature type="transmembrane region" description="Helical" evidence="10">
    <location>
        <begin position="470"/>
        <end position="492"/>
    </location>
</feature>
<dbReference type="GO" id="GO:0007165">
    <property type="term" value="P:signal transduction"/>
    <property type="evidence" value="ECO:0007669"/>
    <property type="project" value="UniProtKB-KW"/>
</dbReference>
<reference evidence="11 12" key="1">
    <citation type="submission" date="2020-02" db="EMBL/GenBank/DDBJ databases">
        <title>Relaxed selection underlies rapid genomic changes in the transitions from sociality to social parasitism in ants.</title>
        <authorList>
            <person name="Bi X."/>
        </authorList>
    </citation>
    <scope>NUCLEOTIDE SEQUENCE [LARGE SCALE GENOMIC DNA]</scope>
    <source>
        <strain evidence="11">BGI-DK2014b</strain>
        <tissue evidence="11">Whole body</tissue>
    </source>
</reference>
<feature type="non-terminal residue" evidence="11">
    <location>
        <position position="1549"/>
    </location>
</feature>
<dbReference type="OrthoDB" id="6614360at2759"/>
<dbReference type="GO" id="GO:0005886">
    <property type="term" value="C:plasma membrane"/>
    <property type="evidence" value="ECO:0007669"/>
    <property type="project" value="UniProtKB-SubCell"/>
</dbReference>
<dbReference type="GO" id="GO:0005549">
    <property type="term" value="F:odorant binding"/>
    <property type="evidence" value="ECO:0007669"/>
    <property type="project" value="InterPro"/>
</dbReference>
<evidence type="ECO:0000256" key="7">
    <source>
        <dbReference type="ARBA" id="ARBA00023136"/>
    </source>
</evidence>
<proteinExistence type="predicted"/>
<feature type="transmembrane region" description="Helical" evidence="10">
    <location>
        <begin position="762"/>
        <end position="787"/>
    </location>
</feature>
<comment type="caution">
    <text evidence="11">The sequence shown here is derived from an EMBL/GenBank/DDBJ whole genome shotgun (WGS) entry which is preliminary data.</text>
</comment>
<evidence type="ECO:0000256" key="10">
    <source>
        <dbReference type="SAM" id="Phobius"/>
    </source>
</evidence>
<protein>
    <submittedName>
        <fullName evidence="11">OR67C protein</fullName>
    </submittedName>
</protein>
<evidence type="ECO:0000256" key="2">
    <source>
        <dbReference type="ARBA" id="ARBA00022475"/>
    </source>
</evidence>
<dbReference type="Pfam" id="PF02949">
    <property type="entry name" value="7tm_6"/>
    <property type="match status" value="5"/>
</dbReference>
<comment type="subcellular location">
    <subcellularLocation>
        <location evidence="1">Cell membrane</location>
        <topology evidence="1">Multi-pass membrane protein</topology>
    </subcellularLocation>
</comment>
<evidence type="ECO:0000256" key="9">
    <source>
        <dbReference type="ARBA" id="ARBA00023224"/>
    </source>
</evidence>
<dbReference type="InterPro" id="IPR004117">
    <property type="entry name" value="7tm6_olfct_rcpt"/>
</dbReference>
<dbReference type="PANTHER" id="PTHR21137">
    <property type="entry name" value="ODORANT RECEPTOR"/>
    <property type="match status" value="1"/>
</dbReference>
<name>A0A836FE60_9HYME</name>
<keyword evidence="3" id="KW-0716">Sensory transduction</keyword>
<feature type="transmembrane region" description="Helical" evidence="10">
    <location>
        <begin position="1523"/>
        <end position="1544"/>
    </location>
</feature>
<feature type="transmembrane region" description="Helical" evidence="10">
    <location>
        <begin position="1191"/>
        <end position="1213"/>
    </location>
</feature>
<keyword evidence="2" id="KW-1003">Cell membrane</keyword>
<keyword evidence="9" id="KW-0807">Transducer</keyword>
<feature type="transmembrane region" description="Helical" evidence="10">
    <location>
        <begin position="1095"/>
        <end position="1116"/>
    </location>
</feature>
<keyword evidence="8" id="KW-0675">Receptor</keyword>
<feature type="transmembrane region" description="Helical" evidence="10">
    <location>
        <begin position="1024"/>
        <end position="1045"/>
    </location>
</feature>
<feature type="transmembrane region" description="Helical" evidence="10">
    <location>
        <begin position="632"/>
        <end position="655"/>
    </location>
</feature>
<keyword evidence="6 10" id="KW-1133">Transmembrane helix</keyword>
<gene>
    <name evidence="11" type="primary">Or67c_0</name>
    <name evidence="11" type="ORF">G6Z77_0005253</name>
</gene>
<feature type="transmembrane region" description="Helical" evidence="10">
    <location>
        <begin position="1128"/>
        <end position="1148"/>
    </location>
</feature>
<keyword evidence="4 10" id="KW-0812">Transmembrane</keyword>
<keyword evidence="12" id="KW-1185">Reference proteome</keyword>
<evidence type="ECO:0000256" key="8">
    <source>
        <dbReference type="ARBA" id="ARBA00023170"/>
    </source>
</evidence>
<accession>A0A836FE60</accession>
<sequence>MSFFDNRYYYLNKRFLTVIGQWPFQSRLEGNMMFAITSLFIYSLTAFEFWGLATGITDLSIIMENTSPLLVNSLIIIKFVNCVFTNDKMKVLLEDIEEIWKIKHTDSEKKILQHYAEKSRTFTIRYAIIFYAVWLFYTLTPVVISGMYKILPTNKTYNVRFLYRLEHVLDMDKYFNIMMLHGFISIFYIASVPIAIDTTFTLYTQHICALFECLRYNIERIRGLDFILLEPNIKDDEVYRDIIGCIKSYQHALKFSDMFSSNYATSFLFQLGNVIISLSFGAAELIMDNQLDEIIRILSANLAQLIHIYFLSLISQRLIDHSSGFQNVINIKKEYIKIVHLMIRTWGLVAGITDLNIIMENASPLLVDCFMMLKLMNCVLTNNKIKELLKDVEETWKIKHTGPEKEILQHHAKKSKIFAIRYAIIFYAVWLFYTLTPVVISGMYKILPTNKTYNVRFLYRLEHVLDMDKYFNIMMLHGFISIFYIISVPVALDTTYTLCIQHICALFECLRYNIERIQGSDFIFLQPNIEDDEAYRHIIDCIKSYKHILNYVLWGLIAGIGDLSIIMENTSPLLVCTFIITKLINSINNNYKIKELLEHIEETWKVIHEGPENKILLYYAEENKIFTIRYAIGLYAMWLSYTTPPIIVSGIYTLLPTNETYSARFLYRLEHVLDMDKYYNLLMLHGFISVFYIVSVPIAVDNLFTLYIQHVCALFRCIKYNIEQIQGSEFTLLNPDIADDKAYHSIVSCIKLYKRIIKFSDLLSSTYATSFLIMLGNIVICLSFGAAELIMVDNQFDEIIRILAANAAQLLHIYYLSLTSQRLIDYSNELQNVIYSCYWYTISLRSRRLLRFTLMRATKPCQIKAGNIFVMSLETFSKVLALVTLHGDFDAIIECIPSLIIDFVCITKLVNLTCNIEKIKILLIHIQRDWRSWTIKSEFEILHKFAESGRTITIAYAGGMYAFGSLFPFLAIIPKIIGKNVTSEYSTRPVGFPYHVEYYVDLEKYYYPILIHNYLTTAIRLTTLVATDTFVTILVQHCCALFSVVRYRLEYIRKSIEQDKELALLEEDDKFYKNFTYCIQKHKDVLRFARCLDVIYTKAFFFEVGLIILAMSMSGLQATSRTINPHLAIRHASYIIAQLLHLYIVCWLGQQEVKDRMGDIDQFFQNSHYNILRLLLNISGLWPFHTRSRRYTIYTILMLIFGSGFIFELAGIIEIRHNFFEVIDNLPLLFLAIWIISKILYAVHTLPKIKILLLKMQEYCLSPKSDEETKIQNLHAQHGRKLGYAYTGHSVLYLFTTLLSRVLHVKSEEADETNNVQRGLPFRINSMIDLDTYYVPIFIHCSIYEFMYMFLLTVIDVLYLTVVEYCCGLFAALRYRLETALVFENERLTIMFTKDKSYANIVYSIRRHTEALQFIAIVESIYSLPLFIQIALTVLLLSLLGYQIINNMENISGSINNYVYLNGLLLNVLFENWQGQKIVDSSEKVFKSAYNTKWYNMPVAARKLLIMIMMRSEKPSALKVGKIIVLSYVTFNAVLRLSSSYFMLLRSLQ</sequence>
<evidence type="ECO:0000313" key="11">
    <source>
        <dbReference type="EMBL" id="KAG5332517.1"/>
    </source>
</evidence>
<keyword evidence="5" id="KW-0552">Olfaction</keyword>
<feature type="transmembrane region" description="Helical" evidence="10">
    <location>
        <begin position="128"/>
        <end position="151"/>
    </location>
</feature>
<evidence type="ECO:0000256" key="3">
    <source>
        <dbReference type="ARBA" id="ARBA00022606"/>
    </source>
</evidence>
<dbReference type="GO" id="GO:0004984">
    <property type="term" value="F:olfactory receptor activity"/>
    <property type="evidence" value="ECO:0007669"/>
    <property type="project" value="InterPro"/>
</dbReference>
<feature type="transmembrane region" description="Helical" evidence="10">
    <location>
        <begin position="678"/>
        <end position="700"/>
    </location>
</feature>
<evidence type="ECO:0000256" key="1">
    <source>
        <dbReference type="ARBA" id="ARBA00004651"/>
    </source>
</evidence>
<feature type="transmembrane region" description="Helical" evidence="10">
    <location>
        <begin position="422"/>
        <end position="444"/>
    </location>
</feature>
<keyword evidence="7 10" id="KW-0472">Membrane</keyword>
<dbReference type="Proteomes" id="UP000670152">
    <property type="component" value="Unassembled WGS sequence"/>
</dbReference>
<evidence type="ECO:0000256" key="4">
    <source>
        <dbReference type="ARBA" id="ARBA00022692"/>
    </source>
</evidence>
<feature type="non-terminal residue" evidence="11">
    <location>
        <position position="1"/>
    </location>
</feature>
<feature type="transmembrane region" description="Helical" evidence="10">
    <location>
        <begin position="1225"/>
        <end position="1246"/>
    </location>
</feature>
<feature type="transmembrane region" description="Helical" evidence="10">
    <location>
        <begin position="1421"/>
        <end position="1445"/>
    </location>
</feature>
<evidence type="ECO:0000256" key="6">
    <source>
        <dbReference type="ARBA" id="ARBA00022989"/>
    </source>
</evidence>
<feature type="transmembrane region" description="Helical" evidence="10">
    <location>
        <begin position="954"/>
        <end position="977"/>
    </location>
</feature>
<dbReference type="EMBL" id="JAANIB010005340">
    <property type="protein sequence ID" value="KAG5332517.1"/>
    <property type="molecule type" value="Genomic_DNA"/>
</dbReference>
<dbReference type="PANTHER" id="PTHR21137:SF35">
    <property type="entry name" value="ODORANT RECEPTOR 19A-RELATED"/>
    <property type="match status" value="1"/>
</dbReference>
<feature type="transmembrane region" description="Helical" evidence="10">
    <location>
        <begin position="1333"/>
        <end position="1351"/>
    </location>
</feature>
<evidence type="ECO:0000313" key="12">
    <source>
        <dbReference type="Proteomes" id="UP000670152"/>
    </source>
</evidence>
<evidence type="ECO:0000256" key="5">
    <source>
        <dbReference type="ARBA" id="ARBA00022725"/>
    </source>
</evidence>
<feature type="transmembrane region" description="Helical" evidence="10">
    <location>
        <begin position="32"/>
        <end position="53"/>
    </location>
</feature>
<feature type="transmembrane region" description="Helical" evidence="10">
    <location>
        <begin position="174"/>
        <end position="196"/>
    </location>
</feature>